<dbReference type="Proteomes" id="UP001596425">
    <property type="component" value="Unassembled WGS sequence"/>
</dbReference>
<dbReference type="RefSeq" id="WP_193192002.1">
    <property type="nucleotide sequence ID" value="NZ_JACZFR010000025.1"/>
</dbReference>
<evidence type="ECO:0000256" key="1">
    <source>
        <dbReference type="SAM" id="Coils"/>
    </source>
</evidence>
<keyword evidence="4" id="KW-1185">Reference proteome</keyword>
<gene>
    <name evidence="3" type="ORF">ACFQBM_05165</name>
</gene>
<feature type="transmembrane region" description="Helical" evidence="2">
    <location>
        <begin position="256"/>
        <end position="278"/>
    </location>
</feature>
<name>A0ABW1YIT5_9GAMM</name>
<evidence type="ECO:0000256" key="2">
    <source>
        <dbReference type="SAM" id="Phobius"/>
    </source>
</evidence>
<feature type="coiled-coil region" evidence="1">
    <location>
        <begin position="308"/>
        <end position="360"/>
    </location>
</feature>
<evidence type="ECO:0008006" key="5">
    <source>
        <dbReference type="Google" id="ProtNLM"/>
    </source>
</evidence>
<keyword evidence="2" id="KW-0472">Membrane</keyword>
<organism evidence="3 4">
    <name type="scientific">Microbulbifer taiwanensis</name>
    <dbReference type="NCBI Taxonomy" id="986746"/>
    <lineage>
        <taxon>Bacteria</taxon>
        <taxon>Pseudomonadati</taxon>
        <taxon>Pseudomonadota</taxon>
        <taxon>Gammaproteobacteria</taxon>
        <taxon>Cellvibrionales</taxon>
        <taxon>Microbulbiferaceae</taxon>
        <taxon>Microbulbifer</taxon>
    </lineage>
</organism>
<feature type="transmembrane region" description="Helical" evidence="2">
    <location>
        <begin position="171"/>
        <end position="192"/>
    </location>
</feature>
<protein>
    <recommendedName>
        <fullName evidence="5">MFS transporter</fullName>
    </recommendedName>
</protein>
<evidence type="ECO:0000313" key="3">
    <source>
        <dbReference type="EMBL" id="MFC6632656.1"/>
    </source>
</evidence>
<keyword evidence="2" id="KW-0812">Transmembrane</keyword>
<dbReference type="EMBL" id="JBHSVR010000001">
    <property type="protein sequence ID" value="MFC6632656.1"/>
    <property type="molecule type" value="Genomic_DNA"/>
</dbReference>
<feature type="transmembrane region" description="Helical" evidence="2">
    <location>
        <begin position="204"/>
        <end position="227"/>
    </location>
</feature>
<accession>A0ABW1YIT5</accession>
<keyword evidence="1" id="KW-0175">Coiled coil</keyword>
<sequence>MASIPAIKAAISDLDIEQRVERDVKAGIPEVDRNSHTESEESLRAYVVREIIGKVHQGRQAEIDQQANTRGEVEIRQLYQQIRNTEAALDKKVSAKISAVVQMLQRMAREFSAARMDLESFRHRNGLTREAVYRESRILHYSIVFFIVIAETGLNSFFLAKGSELGLAGGFFQALIISLVNLGLAAFAAFALRQVFHISAMRKLLFLGLFALIASLCVFFILGVGHYREALELHPFTASKIAVMNLWGAPLGIHDFNSWIMVIVSGMALILLTAKFFIVDDRYPGYTSAARRAKVRQERWMRGCSAAYEEVSALVEEAQRELAEREKEIRAQHIGFKSSIDRSEDIRREYEEDIHKAQGLLDELVRYYQSYSARMMNRRAAYFGELLRFELDKLPKLNTAGLEQHRQDLAYFDRVIEELDGEFADSMDLISRKCGEYQREISSAIQRIERENGLNGL</sequence>
<proteinExistence type="predicted"/>
<feature type="transmembrane region" description="Helical" evidence="2">
    <location>
        <begin position="138"/>
        <end position="159"/>
    </location>
</feature>
<keyword evidence="2" id="KW-1133">Transmembrane helix</keyword>
<comment type="caution">
    <text evidence="3">The sequence shown here is derived from an EMBL/GenBank/DDBJ whole genome shotgun (WGS) entry which is preliminary data.</text>
</comment>
<reference evidence="4" key="1">
    <citation type="journal article" date="2019" name="Int. J. Syst. Evol. Microbiol.">
        <title>The Global Catalogue of Microorganisms (GCM) 10K type strain sequencing project: providing services to taxonomists for standard genome sequencing and annotation.</title>
        <authorList>
            <consortium name="The Broad Institute Genomics Platform"/>
            <consortium name="The Broad Institute Genome Sequencing Center for Infectious Disease"/>
            <person name="Wu L."/>
            <person name="Ma J."/>
        </authorList>
    </citation>
    <scope>NUCLEOTIDE SEQUENCE [LARGE SCALE GENOMIC DNA]</scope>
    <source>
        <strain evidence="4">CGMCC 1.13718</strain>
    </source>
</reference>
<evidence type="ECO:0000313" key="4">
    <source>
        <dbReference type="Proteomes" id="UP001596425"/>
    </source>
</evidence>